<dbReference type="EMBL" id="JACGCM010000067">
    <property type="protein sequence ID" value="KAF6176630.1"/>
    <property type="molecule type" value="Genomic_DNA"/>
</dbReference>
<evidence type="ECO:0000259" key="3">
    <source>
        <dbReference type="Pfam" id="PF13456"/>
    </source>
</evidence>
<evidence type="ECO:0000256" key="1">
    <source>
        <dbReference type="SAM" id="Coils"/>
    </source>
</evidence>
<dbReference type="GO" id="GO:0003676">
    <property type="term" value="F:nucleic acid binding"/>
    <property type="evidence" value="ECO:0007669"/>
    <property type="project" value="InterPro"/>
</dbReference>
<evidence type="ECO:0000256" key="2">
    <source>
        <dbReference type="SAM" id="Phobius"/>
    </source>
</evidence>
<dbReference type="Gene3D" id="2.60.40.10">
    <property type="entry name" value="Immunoglobulins"/>
    <property type="match status" value="1"/>
</dbReference>
<dbReference type="GO" id="GO:0061817">
    <property type="term" value="P:endoplasmic reticulum-plasma membrane tethering"/>
    <property type="evidence" value="ECO:0007669"/>
    <property type="project" value="TreeGrafter"/>
</dbReference>
<dbReference type="Proteomes" id="UP000541444">
    <property type="component" value="Unassembled WGS sequence"/>
</dbReference>
<name>A0A7J7PBC2_9MAGN</name>
<accession>A0A7J7PBC2</accession>
<dbReference type="InterPro" id="IPR016763">
    <property type="entry name" value="VAP"/>
</dbReference>
<dbReference type="GO" id="GO:0005789">
    <property type="term" value="C:endoplasmic reticulum membrane"/>
    <property type="evidence" value="ECO:0007669"/>
    <property type="project" value="InterPro"/>
</dbReference>
<dbReference type="Pfam" id="PF13456">
    <property type="entry name" value="RVT_3"/>
    <property type="match status" value="1"/>
</dbReference>
<dbReference type="InterPro" id="IPR008962">
    <property type="entry name" value="PapD-like_sf"/>
</dbReference>
<feature type="transmembrane region" description="Helical" evidence="2">
    <location>
        <begin position="259"/>
        <end position="279"/>
    </location>
</feature>
<organism evidence="4 5">
    <name type="scientific">Kingdonia uniflora</name>
    <dbReference type="NCBI Taxonomy" id="39325"/>
    <lineage>
        <taxon>Eukaryota</taxon>
        <taxon>Viridiplantae</taxon>
        <taxon>Streptophyta</taxon>
        <taxon>Embryophyta</taxon>
        <taxon>Tracheophyta</taxon>
        <taxon>Spermatophyta</taxon>
        <taxon>Magnoliopsida</taxon>
        <taxon>Ranunculales</taxon>
        <taxon>Circaeasteraceae</taxon>
        <taxon>Kingdonia</taxon>
    </lineage>
</organism>
<feature type="coiled-coil region" evidence="1">
    <location>
        <begin position="169"/>
        <end position="230"/>
    </location>
</feature>
<dbReference type="GO" id="GO:0090158">
    <property type="term" value="P:endoplasmic reticulum membrane organization"/>
    <property type="evidence" value="ECO:0007669"/>
    <property type="project" value="TreeGrafter"/>
</dbReference>
<comment type="caution">
    <text evidence="4">The sequence shown here is derived from an EMBL/GenBank/DDBJ whole genome shotgun (WGS) entry which is preliminary data.</text>
</comment>
<feature type="domain" description="RNase H type-1" evidence="3">
    <location>
        <begin position="10"/>
        <end position="76"/>
    </location>
</feature>
<dbReference type="AlphaFoldDB" id="A0A7J7PBC2"/>
<dbReference type="GO" id="GO:0004523">
    <property type="term" value="F:RNA-DNA hybrid ribonuclease activity"/>
    <property type="evidence" value="ECO:0007669"/>
    <property type="project" value="InterPro"/>
</dbReference>
<keyword evidence="2" id="KW-0812">Transmembrane</keyword>
<dbReference type="PANTHER" id="PTHR10809:SF148">
    <property type="entry name" value="OS01G0936800 PROTEIN"/>
    <property type="match status" value="1"/>
</dbReference>
<keyword evidence="2" id="KW-0472">Membrane</keyword>
<protein>
    <recommendedName>
        <fullName evidence="3">RNase H type-1 domain-containing protein</fullName>
    </recommendedName>
</protein>
<evidence type="ECO:0000313" key="5">
    <source>
        <dbReference type="Proteomes" id="UP000541444"/>
    </source>
</evidence>
<evidence type="ECO:0000313" key="4">
    <source>
        <dbReference type="EMBL" id="KAF6176630.1"/>
    </source>
</evidence>
<dbReference type="PANTHER" id="PTHR10809">
    <property type="entry name" value="VESICLE-ASSOCIATED MEMBRANE PROTEIN-ASSOCIATED PROTEIN"/>
    <property type="match status" value="1"/>
</dbReference>
<dbReference type="InterPro" id="IPR002156">
    <property type="entry name" value="RNaseH_domain"/>
</dbReference>
<proteinExistence type="predicted"/>
<keyword evidence="5" id="KW-1185">Reference proteome</keyword>
<dbReference type="SUPFAM" id="SSF49354">
    <property type="entry name" value="PapD-like"/>
    <property type="match status" value="1"/>
</dbReference>
<dbReference type="GO" id="GO:0005886">
    <property type="term" value="C:plasma membrane"/>
    <property type="evidence" value="ECO:0007669"/>
    <property type="project" value="TreeGrafter"/>
</dbReference>
<keyword evidence="2" id="KW-1133">Transmembrane helix</keyword>
<dbReference type="OrthoDB" id="264603at2759"/>
<reference evidence="4 5" key="1">
    <citation type="journal article" date="2020" name="IScience">
        <title>Genome Sequencing of the Endangered Kingdonia uniflora (Circaeasteraceae, Ranunculales) Reveals Potential Mechanisms of Evolutionary Specialization.</title>
        <authorList>
            <person name="Sun Y."/>
            <person name="Deng T."/>
            <person name="Zhang A."/>
            <person name="Moore M.J."/>
            <person name="Landis J.B."/>
            <person name="Lin N."/>
            <person name="Zhang H."/>
            <person name="Zhang X."/>
            <person name="Huang J."/>
            <person name="Zhang X."/>
            <person name="Sun H."/>
            <person name="Wang H."/>
        </authorList>
    </citation>
    <scope>NUCLEOTIDE SEQUENCE [LARGE SCALE GENOMIC DNA]</scope>
    <source>
        <strain evidence="4">TB1705</strain>
        <tissue evidence="4">Leaf</tissue>
    </source>
</reference>
<keyword evidence="1" id="KW-0175">Coiled coil</keyword>
<sequence length="280" mass="31702">MDMVAVAKYRDSTGTVFVCFAGKSEPNSSKYHEMYAVLRGLTLGYGKGLRRIWVGTESKAMVSYIKEGQCTMEASHHFSSHHEDLIMQARRVAPSDMQCKDKFLLQSTVVPSGTTEEDITPSTFTKGIDKYIEEIKLRVVLTSPDSSPELIRLIEDLKQDPAKEAPVLKDQISKDMEELRLAMEMQETKMAKDEKELSLANDVQEMKLKLHELESKLSEAEITITKLREHRSMSTEDTRAFQKELVMLRREKDARKVQVGFPFLFVCMVATIGVALGSIL</sequence>
<gene>
    <name evidence="4" type="ORF">GIB67_034492</name>
</gene>
<dbReference type="InterPro" id="IPR013783">
    <property type="entry name" value="Ig-like_fold"/>
</dbReference>